<evidence type="ECO:0000256" key="4">
    <source>
        <dbReference type="ARBA" id="ARBA00005493"/>
    </source>
</evidence>
<protein>
    <recommendedName>
        <fullName evidence="7">Oxygen-independent coproporphyrinogen III oxidase</fullName>
        <ecNumber evidence="6">1.3.98.3</ecNumber>
    </recommendedName>
    <alternativeName>
        <fullName evidence="17">Coproporphyrinogen III dehydrogenase</fullName>
    </alternativeName>
</protein>
<comment type="function">
    <text evidence="16">Involved in the heme biosynthesis. Catalyzes the anaerobic oxidative decarboxylation of propionate groups of rings A and B of coproporphyrinogen III to yield the vinyl groups in protoporphyrinogen IX.</text>
</comment>
<gene>
    <name evidence="20" type="ORF">PAMC26510_17715</name>
</gene>
<organism evidence="20 21">
    <name type="scientific">Caballeronia sordidicola</name>
    <name type="common">Burkholderia sordidicola</name>
    <dbReference type="NCBI Taxonomy" id="196367"/>
    <lineage>
        <taxon>Bacteria</taxon>
        <taxon>Pseudomonadati</taxon>
        <taxon>Pseudomonadota</taxon>
        <taxon>Betaproteobacteria</taxon>
        <taxon>Burkholderiales</taxon>
        <taxon>Burkholderiaceae</taxon>
        <taxon>Caballeronia</taxon>
    </lineage>
</organism>
<dbReference type="InterPro" id="IPR004558">
    <property type="entry name" value="Coprogen_oxidase_HemN"/>
</dbReference>
<dbReference type="GO" id="GO:0005737">
    <property type="term" value="C:cytoplasm"/>
    <property type="evidence" value="ECO:0007669"/>
    <property type="project" value="UniProtKB-SubCell"/>
</dbReference>
<comment type="catalytic activity">
    <reaction evidence="18">
        <text>coproporphyrinogen III + 2 S-adenosyl-L-methionine = protoporphyrinogen IX + 2 5'-deoxyadenosine + 2 L-methionine + 2 CO2</text>
        <dbReference type="Rhea" id="RHEA:15425"/>
        <dbReference type="ChEBI" id="CHEBI:16526"/>
        <dbReference type="ChEBI" id="CHEBI:17319"/>
        <dbReference type="ChEBI" id="CHEBI:57307"/>
        <dbReference type="ChEBI" id="CHEBI:57309"/>
        <dbReference type="ChEBI" id="CHEBI:57844"/>
        <dbReference type="ChEBI" id="CHEBI:59789"/>
        <dbReference type="EC" id="1.3.98.3"/>
    </reaction>
</comment>
<comment type="subunit">
    <text evidence="5">Monomer.</text>
</comment>
<dbReference type="SFLD" id="SFLDG01065">
    <property type="entry name" value="anaerobic_coproporphyrinogen-I"/>
    <property type="match status" value="1"/>
</dbReference>
<dbReference type="GO" id="GO:0051989">
    <property type="term" value="F:coproporphyrinogen dehydrogenase activity"/>
    <property type="evidence" value="ECO:0007669"/>
    <property type="project" value="UniProtKB-EC"/>
</dbReference>
<evidence type="ECO:0000256" key="10">
    <source>
        <dbReference type="ARBA" id="ARBA00022691"/>
    </source>
</evidence>
<evidence type="ECO:0000256" key="9">
    <source>
        <dbReference type="ARBA" id="ARBA00022490"/>
    </source>
</evidence>
<keyword evidence="15" id="KW-0627">Porphyrin biosynthesis</keyword>
<dbReference type="InterPro" id="IPR010723">
    <property type="entry name" value="HemN_C"/>
</dbReference>
<dbReference type="Gene3D" id="3.80.30.20">
    <property type="entry name" value="tm_1862 like domain"/>
    <property type="match status" value="1"/>
</dbReference>
<evidence type="ECO:0000256" key="12">
    <source>
        <dbReference type="ARBA" id="ARBA00023002"/>
    </source>
</evidence>
<dbReference type="InterPro" id="IPR006638">
    <property type="entry name" value="Elp3/MiaA/NifB-like_rSAM"/>
</dbReference>
<dbReference type="PANTHER" id="PTHR13932">
    <property type="entry name" value="COPROPORPHYRINIGEN III OXIDASE"/>
    <property type="match status" value="1"/>
</dbReference>
<evidence type="ECO:0000256" key="8">
    <source>
        <dbReference type="ARBA" id="ARBA00022485"/>
    </source>
</evidence>
<dbReference type="PANTHER" id="PTHR13932:SF6">
    <property type="entry name" value="OXYGEN-INDEPENDENT COPROPORPHYRINOGEN III OXIDASE"/>
    <property type="match status" value="1"/>
</dbReference>
<comment type="similarity">
    <text evidence="4">Belongs to the anaerobic coproporphyrinogen-III oxidase family.</text>
</comment>
<keyword evidence="13" id="KW-0408">Iron</keyword>
<evidence type="ECO:0000259" key="19">
    <source>
        <dbReference type="PROSITE" id="PS51918"/>
    </source>
</evidence>
<dbReference type="FunFam" id="3.80.30.20:FF:000012">
    <property type="entry name" value="Coproporphyrinogen-III oxidase"/>
    <property type="match status" value="1"/>
</dbReference>
<dbReference type="InterPro" id="IPR023404">
    <property type="entry name" value="rSAM_horseshoe"/>
</dbReference>
<reference evidence="20 21" key="1">
    <citation type="submission" date="2017-03" db="EMBL/GenBank/DDBJ databases">
        <title>Genome analysis of strain PAMC 26510.</title>
        <authorList>
            <person name="Oh H.-M."/>
            <person name="Yang J.-A."/>
        </authorList>
    </citation>
    <scope>NUCLEOTIDE SEQUENCE [LARGE SCALE GENOMIC DNA]</scope>
    <source>
        <strain evidence="20 21">PAMC 26510</strain>
    </source>
</reference>
<keyword evidence="9" id="KW-0963">Cytoplasm</keyword>
<evidence type="ECO:0000256" key="18">
    <source>
        <dbReference type="ARBA" id="ARBA00048321"/>
    </source>
</evidence>
<dbReference type="GO" id="GO:0004109">
    <property type="term" value="F:coproporphyrinogen oxidase activity"/>
    <property type="evidence" value="ECO:0007669"/>
    <property type="project" value="InterPro"/>
</dbReference>
<comment type="cofactor">
    <cofactor evidence="1">
        <name>[4Fe-4S] cluster</name>
        <dbReference type="ChEBI" id="CHEBI:49883"/>
    </cofactor>
</comment>
<dbReference type="UniPathway" id="UPA00251">
    <property type="reaction ID" value="UER00323"/>
</dbReference>
<comment type="caution">
    <text evidence="20">The sequence shown here is derived from an EMBL/GenBank/DDBJ whole genome shotgun (WGS) entry which is preliminary data.</text>
</comment>
<dbReference type="Proteomes" id="UP000194546">
    <property type="component" value="Unassembled WGS sequence"/>
</dbReference>
<feature type="domain" description="Radical SAM core" evidence="19">
    <location>
        <begin position="120"/>
        <end position="356"/>
    </location>
</feature>
<evidence type="ECO:0000256" key="14">
    <source>
        <dbReference type="ARBA" id="ARBA00023014"/>
    </source>
</evidence>
<dbReference type="InterPro" id="IPR034505">
    <property type="entry name" value="Coproporphyrinogen-III_oxidase"/>
</dbReference>
<evidence type="ECO:0000313" key="21">
    <source>
        <dbReference type="Proteomes" id="UP000194546"/>
    </source>
</evidence>
<evidence type="ECO:0000256" key="15">
    <source>
        <dbReference type="ARBA" id="ARBA00023244"/>
    </source>
</evidence>
<dbReference type="NCBIfam" id="TIGR00538">
    <property type="entry name" value="hemN"/>
    <property type="match status" value="1"/>
</dbReference>
<dbReference type="GO" id="GO:0046872">
    <property type="term" value="F:metal ion binding"/>
    <property type="evidence" value="ECO:0007669"/>
    <property type="project" value="UniProtKB-KW"/>
</dbReference>
<keyword evidence="10" id="KW-0949">S-adenosyl-L-methionine</keyword>
<evidence type="ECO:0000256" key="1">
    <source>
        <dbReference type="ARBA" id="ARBA00001966"/>
    </source>
</evidence>
<dbReference type="InterPro" id="IPR007197">
    <property type="entry name" value="rSAM"/>
</dbReference>
<dbReference type="GO" id="GO:0006782">
    <property type="term" value="P:protoporphyrinogen IX biosynthetic process"/>
    <property type="evidence" value="ECO:0007669"/>
    <property type="project" value="UniProtKB-UniPathway"/>
</dbReference>
<evidence type="ECO:0000313" key="20">
    <source>
        <dbReference type="EMBL" id="OTP73995.1"/>
    </source>
</evidence>
<dbReference type="Pfam" id="PF06969">
    <property type="entry name" value="HemN_C"/>
    <property type="match status" value="1"/>
</dbReference>
<dbReference type="EMBL" id="NBTY01000093">
    <property type="protein sequence ID" value="OTP73995.1"/>
    <property type="molecule type" value="Genomic_DNA"/>
</dbReference>
<evidence type="ECO:0000256" key="3">
    <source>
        <dbReference type="ARBA" id="ARBA00004785"/>
    </source>
</evidence>
<keyword evidence="11" id="KW-0479">Metal-binding</keyword>
<evidence type="ECO:0000256" key="11">
    <source>
        <dbReference type="ARBA" id="ARBA00022723"/>
    </source>
</evidence>
<evidence type="ECO:0000256" key="2">
    <source>
        <dbReference type="ARBA" id="ARBA00004496"/>
    </source>
</evidence>
<comment type="subcellular location">
    <subcellularLocation>
        <location evidence="2">Cytoplasm</location>
    </subcellularLocation>
</comment>
<dbReference type="EC" id="1.3.98.3" evidence="6"/>
<dbReference type="CDD" id="cd01335">
    <property type="entry name" value="Radical_SAM"/>
    <property type="match status" value="1"/>
</dbReference>
<name>A0A242MS15_CABSO</name>
<keyword evidence="14" id="KW-0411">Iron-sulfur</keyword>
<sequence length="532" mass="58945">MPGIALEIDGAMQHAPHASRHAWADIFGSGTAAMDRAFLKSGNPALCHWVTAAISRKNRGNVSDRLERSHHGVSAMSLFRPDLLTKYDAAGPRYTSYPTAVQFTDSFDRDHYRRAAADPDAASADLSLYFHIPFCNTVCFYCGCNKIVTKNRAHGRPYLDRMKRELALQAACFDTTRPITQLHWGGGTPTFLSHEEMAELMVATGEAFDLLPDAQAEYSIEIDPREASAETIGVLRDLGFNRLSFGVQDFDLRVQQAVNRVQPFEMTEAVMSAARAEGYKSVSVDLIYGLPHQSVESFSRTLDTIIGLAPDRLSVFGYAHMPRLFKMQRHIDATALPSPAIRLAILERVIEKLTGAGYVYIGMDHFALPTDELAIAQRAGTLQRNFQGYSTQADCDLIGLGVSSISKVGDVYAQNAKDMAGYGEAIDRGELAITRGVRLTADDRMRRDVITRLMCQFSLRFDAIEAVYGIRFPIAFASELERLKPLEADGLVEVTNRGINVLADGRMLVRNVAMIFDRYLAGHAVQRFSRTI</sequence>
<dbReference type="SUPFAM" id="SSF102114">
    <property type="entry name" value="Radical SAM enzymes"/>
    <property type="match status" value="1"/>
</dbReference>
<dbReference type="InterPro" id="IPR058240">
    <property type="entry name" value="rSAM_sf"/>
</dbReference>
<dbReference type="Gene3D" id="1.10.10.920">
    <property type="match status" value="1"/>
</dbReference>
<dbReference type="SFLD" id="SFLDS00029">
    <property type="entry name" value="Radical_SAM"/>
    <property type="match status" value="1"/>
</dbReference>
<keyword evidence="8" id="KW-0004">4Fe-4S</keyword>
<evidence type="ECO:0000256" key="5">
    <source>
        <dbReference type="ARBA" id="ARBA00011245"/>
    </source>
</evidence>
<evidence type="ECO:0000256" key="16">
    <source>
        <dbReference type="ARBA" id="ARBA00024295"/>
    </source>
</evidence>
<dbReference type="FunFam" id="1.10.10.920:FF:000001">
    <property type="entry name" value="Coproporphyrinogen-III oxidase"/>
    <property type="match status" value="1"/>
</dbReference>
<evidence type="ECO:0000256" key="17">
    <source>
        <dbReference type="ARBA" id="ARBA00030263"/>
    </source>
</evidence>
<evidence type="ECO:0000256" key="13">
    <source>
        <dbReference type="ARBA" id="ARBA00023004"/>
    </source>
</evidence>
<dbReference type="AlphaFoldDB" id="A0A242MS15"/>
<evidence type="ECO:0000256" key="7">
    <source>
        <dbReference type="ARBA" id="ARBA00020156"/>
    </source>
</evidence>
<dbReference type="PROSITE" id="PS51918">
    <property type="entry name" value="RADICAL_SAM"/>
    <property type="match status" value="1"/>
</dbReference>
<evidence type="ECO:0000256" key="6">
    <source>
        <dbReference type="ARBA" id="ARBA00011912"/>
    </source>
</evidence>
<keyword evidence="12" id="KW-0560">Oxidoreductase</keyword>
<accession>A0A242MS15</accession>
<dbReference type="Pfam" id="PF04055">
    <property type="entry name" value="Radical_SAM"/>
    <property type="match status" value="1"/>
</dbReference>
<dbReference type="SMART" id="SM00729">
    <property type="entry name" value="Elp3"/>
    <property type="match status" value="1"/>
</dbReference>
<proteinExistence type="inferred from homology"/>
<comment type="pathway">
    <text evidence="3">Porphyrin-containing compound metabolism; protoporphyrin-IX biosynthesis; protoporphyrinogen-IX from coproporphyrinogen-III (AdoMet route): step 1/1.</text>
</comment>
<dbReference type="GO" id="GO:0051539">
    <property type="term" value="F:4 iron, 4 sulfur cluster binding"/>
    <property type="evidence" value="ECO:0007669"/>
    <property type="project" value="UniProtKB-KW"/>
</dbReference>